<dbReference type="InterPro" id="IPR003343">
    <property type="entry name" value="Big_2"/>
</dbReference>
<reference evidence="4" key="1">
    <citation type="submission" date="2016-04" db="EMBL/GenBank/DDBJ databases">
        <title>Complete Genome Sequences of Twelve Strains of a Stable Defined Moderately Diverse Mouse Microbiota 2 (sDMDMm2).</title>
        <authorList>
            <person name="Uchimura Y."/>
            <person name="Wyss M."/>
            <person name="Brugiroux S."/>
            <person name="Limenitakis J.P."/>
            <person name="Stecher B."/>
            <person name="McCoy K.D."/>
            <person name="Macpherson A.J."/>
        </authorList>
    </citation>
    <scope>NUCLEOTIDE SEQUENCE [LARGE SCALE GENOMIC DNA]</scope>
    <source>
        <strain evidence="4">YL27</strain>
    </source>
</reference>
<dbReference type="KEGG" id="pary:A4V02_02425"/>
<gene>
    <name evidence="3" type="ORF">A4V02_02425</name>
</gene>
<dbReference type="InterPro" id="IPR008964">
    <property type="entry name" value="Invasin/intimin_cell_adhesion"/>
</dbReference>
<sequence length="442" mass="46205">MKVFYSLIAAAMTAACAQCAMAQTVTSVKIGIKSNSGTVGNPVTEGKLAVGGTRTYAAIVEPAEAASLPVTWSVSNPDYAVFDASVEGKIRGLGAGTTIITAEVGGVKADYTLTVAQKAAKVGDYYFSNGSWESSGIVAGKTCIGVVFYVDPSDENGMTGKIVSLDEADQLQWSLASAGQPGAVSETDGLVNLDAIRSVNGWENTFAAEAWCASKTDGGLQWYLPAIGELRQLFAASCGLTWVASGAAEGTNQINDWTEMNITMRPADPADNTSDKTNPYPASREAFNKKFTNIGATPLNGSGTLRYWSSTQYAEDFAMQLAFEGGYPMSYPRHYIFDQTRAIARFPLDRGTSGIDAPTAAGSTTANVAIRPNLALSTATIEAGTEITAVQVYSLIGSLTAAKAAIDGTTATINVETLAPGTYVVTVATADGSRRSAKLIKR</sequence>
<evidence type="ECO:0000313" key="4">
    <source>
        <dbReference type="Proteomes" id="UP000186351"/>
    </source>
</evidence>
<dbReference type="EMBL" id="CP015402">
    <property type="protein sequence ID" value="ANU62692.1"/>
    <property type="molecule type" value="Genomic_DNA"/>
</dbReference>
<dbReference type="Pfam" id="PF02368">
    <property type="entry name" value="Big_2"/>
    <property type="match status" value="1"/>
</dbReference>
<dbReference type="SUPFAM" id="SSF49373">
    <property type="entry name" value="Invasin/intimin cell-adhesion fragments"/>
    <property type="match status" value="1"/>
</dbReference>
<dbReference type="Gene3D" id="2.60.40.1080">
    <property type="match status" value="1"/>
</dbReference>
<dbReference type="OrthoDB" id="1048011at2"/>
<evidence type="ECO:0000313" key="3">
    <source>
        <dbReference type="EMBL" id="ANU62692.1"/>
    </source>
</evidence>
<evidence type="ECO:0000256" key="1">
    <source>
        <dbReference type="SAM" id="SignalP"/>
    </source>
</evidence>
<accession>A0A1B1S7B4</accession>
<feature type="chain" id="PRO_5008529233" description="BIG2 domain-containing protein" evidence="1">
    <location>
        <begin position="23"/>
        <end position="442"/>
    </location>
</feature>
<dbReference type="RefSeq" id="WP_068960072.1">
    <property type="nucleotide sequence ID" value="NZ_CAJTAP010000002.1"/>
</dbReference>
<dbReference type="PROSITE" id="PS51257">
    <property type="entry name" value="PROKAR_LIPOPROTEIN"/>
    <property type="match status" value="1"/>
</dbReference>
<protein>
    <recommendedName>
        <fullName evidence="2">BIG2 domain-containing protein</fullName>
    </recommendedName>
</protein>
<dbReference type="NCBIfam" id="TIGR04183">
    <property type="entry name" value="Por_Secre_tail"/>
    <property type="match status" value="1"/>
</dbReference>
<proteinExistence type="predicted"/>
<keyword evidence="4" id="KW-1185">Reference proteome</keyword>
<dbReference type="GeneID" id="65535696"/>
<dbReference type="InterPro" id="IPR026444">
    <property type="entry name" value="Secre_tail"/>
</dbReference>
<dbReference type="Proteomes" id="UP000186351">
    <property type="component" value="Chromosome"/>
</dbReference>
<keyword evidence="1" id="KW-0732">Signal</keyword>
<evidence type="ECO:0000259" key="2">
    <source>
        <dbReference type="Pfam" id="PF02368"/>
    </source>
</evidence>
<organism evidence="3 4">
    <name type="scientific">Muribaculum intestinale</name>
    <dbReference type="NCBI Taxonomy" id="1796646"/>
    <lineage>
        <taxon>Bacteria</taxon>
        <taxon>Pseudomonadati</taxon>
        <taxon>Bacteroidota</taxon>
        <taxon>Bacteroidia</taxon>
        <taxon>Bacteroidales</taxon>
        <taxon>Muribaculaceae</taxon>
        <taxon>Muribaculum</taxon>
    </lineage>
</organism>
<name>A0A1B1S7B4_9BACT</name>
<feature type="domain" description="BIG2" evidence="2">
    <location>
        <begin position="48"/>
        <end position="114"/>
    </location>
</feature>
<feature type="signal peptide" evidence="1">
    <location>
        <begin position="1"/>
        <end position="22"/>
    </location>
</feature>
<accession>A0A1Z2XED8</accession>
<dbReference type="AlphaFoldDB" id="A0A1B1S7B4"/>